<dbReference type="EMBL" id="CP037940">
    <property type="protein sequence ID" value="QBO35229.1"/>
    <property type="molecule type" value="Genomic_DNA"/>
</dbReference>
<dbReference type="PANTHER" id="PTHR30289:SF1">
    <property type="entry name" value="PEBP (PHOSPHATIDYLETHANOLAMINE-BINDING PROTEIN) FAMILY PROTEIN"/>
    <property type="match status" value="1"/>
</dbReference>
<dbReference type="Pfam" id="PF01161">
    <property type="entry name" value="PBP"/>
    <property type="match status" value="1"/>
</dbReference>
<dbReference type="InterPro" id="IPR036610">
    <property type="entry name" value="PEBP-like_sf"/>
</dbReference>
<dbReference type="SUPFAM" id="SSF49777">
    <property type="entry name" value="PEBP-like"/>
    <property type="match status" value="1"/>
</dbReference>
<reference evidence="2" key="1">
    <citation type="submission" date="2019-03" db="EMBL/GenBank/DDBJ databases">
        <title>Weissella sp. 26KH-42 Genome sequencing.</title>
        <authorList>
            <person name="Heo J."/>
            <person name="Kim S.-J."/>
            <person name="Kim J.-S."/>
            <person name="Hong S.-B."/>
            <person name="Kwon S.-W."/>
        </authorList>
    </citation>
    <scope>NUCLEOTIDE SEQUENCE [LARGE SCALE GENOMIC DNA]</scope>
    <source>
        <strain evidence="2">26KH-42</strain>
    </source>
</reference>
<proteinExistence type="predicted"/>
<organism evidence="1 2">
    <name type="scientific">Periweissella cryptocerci</name>
    <dbReference type="NCBI Taxonomy" id="2506420"/>
    <lineage>
        <taxon>Bacteria</taxon>
        <taxon>Bacillati</taxon>
        <taxon>Bacillota</taxon>
        <taxon>Bacilli</taxon>
        <taxon>Lactobacillales</taxon>
        <taxon>Lactobacillaceae</taxon>
        <taxon>Periweissella</taxon>
    </lineage>
</organism>
<dbReference type="NCBIfam" id="TIGR00481">
    <property type="entry name" value="YbhB/YbcL family Raf kinase inhibitor-like protein"/>
    <property type="match status" value="1"/>
</dbReference>
<dbReference type="CDD" id="cd00865">
    <property type="entry name" value="PEBP_bact_arch"/>
    <property type="match status" value="1"/>
</dbReference>
<dbReference type="InterPro" id="IPR005247">
    <property type="entry name" value="YbhB_YbcL/LppC-like"/>
</dbReference>
<sequence length="169" mass="18353">MKITTPFDPTKMPDKYGKYADEQDRYQGEPVVSFPFNISDVPAEAKSLAFTLIDHDAIPVAGFSWIHWVVANVPVTMTTIPADFSRQAVAPVVQGANSNMSKFVGGIDPALTIGYSGPVPPDQDHDYTLTVYALDAELDLPDGYYLNALYHAMAGKVLAETNIAITSRA</sequence>
<keyword evidence="2" id="KW-1185">Reference proteome</keyword>
<dbReference type="Gene3D" id="3.90.280.10">
    <property type="entry name" value="PEBP-like"/>
    <property type="match status" value="1"/>
</dbReference>
<protein>
    <submittedName>
        <fullName evidence="1">YbhB/YbcL family Raf kinase inhibitor-like protein</fullName>
    </submittedName>
</protein>
<dbReference type="OrthoDB" id="9797506at2"/>
<accession>A0A4P6YRF5</accession>
<dbReference type="RefSeq" id="WP_133362309.1">
    <property type="nucleotide sequence ID" value="NZ_CP037940.1"/>
</dbReference>
<dbReference type="PANTHER" id="PTHR30289">
    <property type="entry name" value="UNCHARACTERIZED PROTEIN YBCL-RELATED"/>
    <property type="match status" value="1"/>
</dbReference>
<name>A0A4P6YRF5_9LACO</name>
<dbReference type="KEGG" id="wei:EQG49_01520"/>
<dbReference type="InterPro" id="IPR008914">
    <property type="entry name" value="PEBP"/>
</dbReference>
<gene>
    <name evidence="1" type="ORF">EQG49_01520</name>
</gene>
<dbReference type="Proteomes" id="UP000292886">
    <property type="component" value="Chromosome"/>
</dbReference>
<evidence type="ECO:0000313" key="1">
    <source>
        <dbReference type="EMBL" id="QBO35229.1"/>
    </source>
</evidence>
<dbReference type="AlphaFoldDB" id="A0A4P6YRF5"/>
<evidence type="ECO:0000313" key="2">
    <source>
        <dbReference type="Proteomes" id="UP000292886"/>
    </source>
</evidence>